<name>A0A9N9JSV1_9GLOM</name>
<feature type="region of interest" description="Disordered" evidence="1">
    <location>
        <begin position="1"/>
        <end position="67"/>
    </location>
</feature>
<feature type="compositionally biased region" description="Polar residues" evidence="1">
    <location>
        <begin position="1"/>
        <end position="20"/>
    </location>
</feature>
<dbReference type="Proteomes" id="UP000789405">
    <property type="component" value="Unassembled WGS sequence"/>
</dbReference>
<evidence type="ECO:0000256" key="1">
    <source>
        <dbReference type="SAM" id="MobiDB-lite"/>
    </source>
</evidence>
<gene>
    <name evidence="2" type="ORF">DERYTH_LOCUS21308</name>
</gene>
<accession>A0A9N9JSV1</accession>
<dbReference type="OrthoDB" id="2330017at2759"/>
<reference evidence="2" key="1">
    <citation type="submission" date="2021-06" db="EMBL/GenBank/DDBJ databases">
        <authorList>
            <person name="Kallberg Y."/>
            <person name="Tangrot J."/>
            <person name="Rosling A."/>
        </authorList>
    </citation>
    <scope>NUCLEOTIDE SEQUENCE</scope>
    <source>
        <strain evidence="2">MA453B</strain>
    </source>
</reference>
<feature type="non-terminal residue" evidence="2">
    <location>
        <position position="145"/>
    </location>
</feature>
<keyword evidence="3" id="KW-1185">Reference proteome</keyword>
<evidence type="ECO:0000313" key="3">
    <source>
        <dbReference type="Proteomes" id="UP000789405"/>
    </source>
</evidence>
<dbReference type="AlphaFoldDB" id="A0A9N9JSV1"/>
<protein>
    <submittedName>
        <fullName evidence="2">4804_t:CDS:1</fullName>
    </submittedName>
</protein>
<comment type="caution">
    <text evidence="2">The sequence shown here is derived from an EMBL/GenBank/DDBJ whole genome shotgun (WGS) entry which is preliminary data.</text>
</comment>
<evidence type="ECO:0000313" key="2">
    <source>
        <dbReference type="EMBL" id="CAG8790417.1"/>
    </source>
</evidence>
<feature type="compositionally biased region" description="Basic and acidic residues" evidence="1">
    <location>
        <begin position="28"/>
        <end position="39"/>
    </location>
</feature>
<dbReference type="EMBL" id="CAJVPY010026900">
    <property type="protein sequence ID" value="CAG8790417.1"/>
    <property type="molecule type" value="Genomic_DNA"/>
</dbReference>
<sequence length="145" mass="15968">PSILSTSRCESTTNQRNRSASPIRRVPSRRDENSNRDNENSAVGHSLANVNDVCGDSGNNTNNASGNLNNVTYSSSSEVPKMAIINLNCVLLNDDNKTYSKDEIFTIEISKDKNYVIKPMCRISEDFPNSPSDGVHIYVLSSPKK</sequence>
<organism evidence="2 3">
    <name type="scientific">Dentiscutata erythropus</name>
    <dbReference type="NCBI Taxonomy" id="1348616"/>
    <lineage>
        <taxon>Eukaryota</taxon>
        <taxon>Fungi</taxon>
        <taxon>Fungi incertae sedis</taxon>
        <taxon>Mucoromycota</taxon>
        <taxon>Glomeromycotina</taxon>
        <taxon>Glomeromycetes</taxon>
        <taxon>Diversisporales</taxon>
        <taxon>Gigasporaceae</taxon>
        <taxon>Dentiscutata</taxon>
    </lineage>
</organism>
<proteinExistence type="predicted"/>